<feature type="domain" description="Anti-bacteriophage protein A/HamA C-terminal" evidence="1">
    <location>
        <begin position="29"/>
        <end position="304"/>
    </location>
</feature>
<dbReference type="EMBL" id="PNEL01000021">
    <property type="protein sequence ID" value="TMN78321.1"/>
    <property type="molecule type" value="Genomic_DNA"/>
</dbReference>
<dbReference type="RefSeq" id="WP_045962846.1">
    <property type="nucleotide sequence ID" value="NZ_JXXW01000017.1"/>
</dbReference>
<dbReference type="Pfam" id="PF08878">
    <property type="entry name" value="HamA"/>
    <property type="match status" value="1"/>
</dbReference>
<gene>
    <name evidence="2" type="ORF">CWB74_08655</name>
</gene>
<evidence type="ECO:0000313" key="2">
    <source>
        <dbReference type="EMBL" id="TMN78321.1"/>
    </source>
</evidence>
<reference evidence="2 3" key="1">
    <citation type="submission" date="2017-12" db="EMBL/GenBank/DDBJ databases">
        <authorList>
            <person name="Paulsen S."/>
            <person name="Gram L.K."/>
        </authorList>
    </citation>
    <scope>NUCLEOTIDE SEQUENCE [LARGE SCALE GENOMIC DNA]</scope>
    <source>
        <strain evidence="2 3">S1607</strain>
    </source>
</reference>
<organism evidence="2 3">
    <name type="scientific">Pseudoalteromonas piscicida</name>
    <dbReference type="NCBI Taxonomy" id="43662"/>
    <lineage>
        <taxon>Bacteria</taxon>
        <taxon>Pseudomonadati</taxon>
        <taxon>Pseudomonadota</taxon>
        <taxon>Gammaproteobacteria</taxon>
        <taxon>Alteromonadales</taxon>
        <taxon>Pseudoalteromonadaceae</taxon>
        <taxon>Pseudoalteromonas</taxon>
    </lineage>
</organism>
<dbReference type="AlphaFoldDB" id="A0AAQ2EVP5"/>
<protein>
    <submittedName>
        <fullName evidence="2">DUF1837 domain-containing protein</fullName>
    </submittedName>
</protein>
<evidence type="ECO:0000313" key="3">
    <source>
        <dbReference type="Proteomes" id="UP000305423"/>
    </source>
</evidence>
<comment type="caution">
    <text evidence="2">The sequence shown here is derived from an EMBL/GenBank/DDBJ whole genome shotgun (WGS) entry which is preliminary data.</text>
</comment>
<proteinExistence type="predicted"/>
<evidence type="ECO:0000259" key="1">
    <source>
        <dbReference type="Pfam" id="PF08878"/>
    </source>
</evidence>
<accession>A0AAQ2EVP5</accession>
<dbReference type="InterPro" id="IPR014976">
    <property type="entry name" value="AbpA_HamA_C"/>
</dbReference>
<name>A0AAQ2EVP5_PSEO7</name>
<dbReference type="Proteomes" id="UP000305423">
    <property type="component" value="Unassembled WGS sequence"/>
</dbReference>
<sequence length="314" mass="36062">MEKLKDINWKGLVDGKHSWMEEHLRAHPVKREGKTVTRFYSVDFSGTQQELLALVESMADSISHYVYDEKQLEEMKKRNIEPFRKASGFFGNTNPDMDGKYGELLLYILTEAVLRTPLVSHKLSLLTNTNDQIKGGDGIFFGEYDDELSILIGESKIHKSYSGAAKDALSSLDRFHDNYSSSTLGHELFIARSNISNNFSFDEMEALYNTFTPGSKEYKSCIKTHPVLLVFESDKIKTIEKTAKNKKEAEELFDIWIQKRTGKLHENLKEYLEEYPKLKAVYIDVFLLPLNDVSTFKNSLYKAIHGVDYSPKNK</sequence>
<reference evidence="3" key="2">
    <citation type="submission" date="2019-06" db="EMBL/GenBank/DDBJ databases">
        <title>Co-occurence of chitin degradation, pigmentation and bioactivity in marine Pseudoalteromonas.</title>
        <authorList>
            <person name="Sonnenschein E.C."/>
            <person name="Bech P.K."/>
        </authorList>
    </citation>
    <scope>NUCLEOTIDE SEQUENCE [LARGE SCALE GENOMIC DNA]</scope>
    <source>
        <strain evidence="3">S1607</strain>
    </source>
</reference>